<dbReference type="Gene3D" id="3.10.290.10">
    <property type="entry name" value="RNA-binding S4 domain"/>
    <property type="match status" value="1"/>
</dbReference>
<dbReference type="InterPro" id="IPR047048">
    <property type="entry name" value="TlyA"/>
</dbReference>
<dbReference type="SUPFAM" id="SSF53335">
    <property type="entry name" value="S-adenosyl-L-methionine-dependent methyltransferases"/>
    <property type="match status" value="1"/>
</dbReference>
<evidence type="ECO:0000256" key="1">
    <source>
        <dbReference type="ARBA" id="ARBA00022884"/>
    </source>
</evidence>
<comment type="caution">
    <text evidence="5">The sequence shown here is derived from an EMBL/GenBank/DDBJ whole genome shotgun (WGS) entry which is preliminary data.</text>
</comment>
<evidence type="ECO:0000256" key="3">
    <source>
        <dbReference type="PROSITE-ProRule" id="PRU00182"/>
    </source>
</evidence>
<dbReference type="PROSITE" id="PS50889">
    <property type="entry name" value="S4"/>
    <property type="match status" value="1"/>
</dbReference>
<evidence type="ECO:0000313" key="5">
    <source>
        <dbReference type="EMBL" id="HIZ89371.1"/>
    </source>
</evidence>
<reference evidence="5" key="2">
    <citation type="submission" date="2021-04" db="EMBL/GenBank/DDBJ databases">
        <authorList>
            <person name="Gilroy R."/>
        </authorList>
    </citation>
    <scope>NUCLEOTIDE SEQUENCE</scope>
    <source>
        <strain evidence="5">ChiW4-1371</strain>
    </source>
</reference>
<dbReference type="NCBIfam" id="TIGR00478">
    <property type="entry name" value="tly"/>
    <property type="match status" value="1"/>
</dbReference>
<dbReference type="Proteomes" id="UP000824176">
    <property type="component" value="Unassembled WGS sequence"/>
</dbReference>
<evidence type="ECO:0000256" key="2">
    <source>
        <dbReference type="ARBA" id="ARBA00029460"/>
    </source>
</evidence>
<proteinExistence type="inferred from homology"/>
<keyword evidence="5" id="KW-0808">Transferase</keyword>
<keyword evidence="5" id="KW-0489">Methyltransferase</keyword>
<dbReference type="GO" id="GO:0032259">
    <property type="term" value="P:methylation"/>
    <property type="evidence" value="ECO:0007669"/>
    <property type="project" value="UniProtKB-KW"/>
</dbReference>
<dbReference type="GO" id="GO:0008168">
    <property type="term" value="F:methyltransferase activity"/>
    <property type="evidence" value="ECO:0007669"/>
    <property type="project" value="UniProtKB-KW"/>
</dbReference>
<evidence type="ECO:0000259" key="4">
    <source>
        <dbReference type="Pfam" id="PF01728"/>
    </source>
</evidence>
<evidence type="ECO:0000313" key="6">
    <source>
        <dbReference type="Proteomes" id="UP000824176"/>
    </source>
</evidence>
<dbReference type="CDD" id="cd00165">
    <property type="entry name" value="S4"/>
    <property type="match status" value="1"/>
</dbReference>
<keyword evidence="1 3" id="KW-0694">RNA-binding</keyword>
<protein>
    <submittedName>
        <fullName evidence="5">TlyA family RNA methyltransferase</fullName>
    </submittedName>
</protein>
<dbReference type="InterPro" id="IPR004538">
    <property type="entry name" value="Hemolysin_A/TlyA"/>
</dbReference>
<dbReference type="PANTHER" id="PTHR32319:SF0">
    <property type="entry name" value="BACTERIAL HEMOLYSIN-LIKE PROTEIN"/>
    <property type="match status" value="1"/>
</dbReference>
<reference evidence="5" key="1">
    <citation type="journal article" date="2021" name="PeerJ">
        <title>Extensive microbial diversity within the chicken gut microbiome revealed by metagenomics and culture.</title>
        <authorList>
            <person name="Gilroy R."/>
            <person name="Ravi A."/>
            <person name="Getino M."/>
            <person name="Pursley I."/>
            <person name="Horton D.L."/>
            <person name="Alikhan N.F."/>
            <person name="Baker D."/>
            <person name="Gharbi K."/>
            <person name="Hall N."/>
            <person name="Watson M."/>
            <person name="Adriaenssens E.M."/>
            <person name="Foster-Nyarko E."/>
            <person name="Jarju S."/>
            <person name="Secka A."/>
            <person name="Antonio M."/>
            <person name="Oren A."/>
            <person name="Chaudhuri R.R."/>
            <person name="La Ragione R."/>
            <person name="Hildebrand F."/>
            <person name="Pallen M.J."/>
        </authorList>
    </citation>
    <scope>NUCLEOTIDE SEQUENCE</scope>
    <source>
        <strain evidence="5">ChiW4-1371</strain>
    </source>
</reference>
<dbReference type="PIRSF" id="PIRSF005578">
    <property type="entry name" value="TlyA"/>
    <property type="match status" value="1"/>
</dbReference>
<feature type="domain" description="Ribosomal RNA methyltransferase FtsJ" evidence="4">
    <location>
        <begin position="59"/>
        <end position="239"/>
    </location>
</feature>
<dbReference type="PANTHER" id="PTHR32319">
    <property type="entry name" value="BACTERIAL HEMOLYSIN-LIKE PROTEIN"/>
    <property type="match status" value="1"/>
</dbReference>
<gene>
    <name evidence="5" type="ORF">H9804_05465</name>
</gene>
<dbReference type="SUPFAM" id="SSF55174">
    <property type="entry name" value="Alpha-L RNA-binding motif"/>
    <property type="match status" value="1"/>
</dbReference>
<dbReference type="EMBL" id="DXAQ01000086">
    <property type="protein sequence ID" value="HIZ89371.1"/>
    <property type="molecule type" value="Genomic_DNA"/>
</dbReference>
<dbReference type="Pfam" id="PF01728">
    <property type="entry name" value="FtsJ"/>
    <property type="match status" value="1"/>
</dbReference>
<comment type="similarity">
    <text evidence="2">Belongs to the TlyA family.</text>
</comment>
<dbReference type="GO" id="GO:0003723">
    <property type="term" value="F:RNA binding"/>
    <property type="evidence" value="ECO:0007669"/>
    <property type="project" value="UniProtKB-KW"/>
</dbReference>
<dbReference type="InterPro" id="IPR029063">
    <property type="entry name" value="SAM-dependent_MTases_sf"/>
</dbReference>
<organism evidence="5 6">
    <name type="scientific">Candidatus Mucispirillum faecigallinarum</name>
    <dbReference type="NCBI Taxonomy" id="2838699"/>
    <lineage>
        <taxon>Bacteria</taxon>
        <taxon>Pseudomonadati</taxon>
        <taxon>Deferribacterota</taxon>
        <taxon>Deferribacteres</taxon>
        <taxon>Deferribacterales</taxon>
        <taxon>Mucispirillaceae</taxon>
        <taxon>Mucispirillum</taxon>
    </lineage>
</organism>
<accession>A0A9D2GUB7</accession>
<name>A0A9D2GUB7_9BACT</name>
<sequence length="260" mass="29074">MKKKRIDELLVENGLASSIDEARRFIMAGLAIADDKRIDKAGDLVPVNAALRLKDRLPYVSRGGLKLKHAVDTFHLNMKDAFVMDIGSSTGGFTDVCLQEGAACVIAVDSGTAQLHNKLLHNEKVISFENTNFKYFEFEKIGRYCDYIVTDVSFISLCAIIPNAVNFCRQGTIFIALIKPQFEAERNEVESGGIVRDKNIHKKVIKKVIDFACEYGFSFIDVVKSCITGAKGNIEYLSYFIYKGNNENKNIENIIEKVVL</sequence>
<dbReference type="Gene3D" id="3.40.50.150">
    <property type="entry name" value="Vaccinia Virus protein VP39"/>
    <property type="match status" value="1"/>
</dbReference>
<dbReference type="AlphaFoldDB" id="A0A9D2GUB7"/>
<dbReference type="InterPro" id="IPR036986">
    <property type="entry name" value="S4_RNA-bd_sf"/>
</dbReference>
<dbReference type="InterPro" id="IPR002877">
    <property type="entry name" value="RNA_MeTrfase_FtsJ_dom"/>
</dbReference>